<sequence length="610" mass="68239">MEDAIRPGEQATRAMFERGYRTWSRLCELAAQDSTLPMSCLSRLETTFPNHPYFPENLHVETFSNAAVTRGKTTWTVGDEHLPSFQDEVLFEVAWKEKTRVLLTSDPRRSTTVLPDIFGTDNNHIPILMLAWAYALSARWAELIPGACISQTNQDTSNGSGLPETGKPVVSVNLGQVEESAMVWWESILTEGNGWDANICSSKGVLYSPWAVKLASEERFVITGNQTTSSSALKHATASSAMALRYLSDYCDFHNIHDQSRAALTAALSIPLVKYDNRRIELAIPKLPGKSERKRKKPTISPLAIESHCQLDRLLTLSCNPRGLKGLLDSIFFEPDVEANICGIWLQGSFAFLDALQDPHQVLRTLMQRDPELGFLWLGAFLTGAHTRSLREARGAWWPVDLSSAAWTGTFASFIQAPVLLDTVNRGKISRADECRLLYLSHGIDYTTPPLFPFPPFGYTAIEDTNLDVREHALCGMHHGLEYLCFTWSCKDGKELQQQYHDGVKSAALRPKNGQISSDNDHIINNHDDLDYEDLDSEDENSEAVTRNIFTWLRGEDGFPIAERPIREHEWIDNLDSDDDSPIEGDVRSTVGGNLHGWIATVSTQRSNSI</sequence>
<organism evidence="1 2">
    <name type="scientific">Fusarium oligoseptatum</name>
    <dbReference type="NCBI Taxonomy" id="2604345"/>
    <lineage>
        <taxon>Eukaryota</taxon>
        <taxon>Fungi</taxon>
        <taxon>Dikarya</taxon>
        <taxon>Ascomycota</taxon>
        <taxon>Pezizomycotina</taxon>
        <taxon>Sordariomycetes</taxon>
        <taxon>Hypocreomycetidae</taxon>
        <taxon>Hypocreales</taxon>
        <taxon>Nectriaceae</taxon>
        <taxon>Fusarium</taxon>
        <taxon>Fusarium solani species complex</taxon>
    </lineage>
</organism>
<keyword evidence="2" id="KW-1185">Reference proteome</keyword>
<dbReference type="AlphaFoldDB" id="A0A428T7V3"/>
<comment type="caution">
    <text evidence="1">The sequence shown here is derived from an EMBL/GenBank/DDBJ whole genome shotgun (WGS) entry which is preliminary data.</text>
</comment>
<evidence type="ECO:0000313" key="2">
    <source>
        <dbReference type="Proteomes" id="UP000287144"/>
    </source>
</evidence>
<accession>A0A428T7V3</accession>
<name>A0A428T7V3_9HYPO</name>
<dbReference type="Proteomes" id="UP000287144">
    <property type="component" value="Unassembled WGS sequence"/>
</dbReference>
<dbReference type="EMBL" id="NKCK01000118">
    <property type="protein sequence ID" value="RSL98113.1"/>
    <property type="molecule type" value="Genomic_DNA"/>
</dbReference>
<proteinExistence type="predicted"/>
<evidence type="ECO:0000313" key="1">
    <source>
        <dbReference type="EMBL" id="RSL98113.1"/>
    </source>
</evidence>
<reference evidence="1 2" key="1">
    <citation type="submission" date="2017-06" db="EMBL/GenBank/DDBJ databases">
        <title>Comparative genomic analysis of Ambrosia Fusariam Clade fungi.</title>
        <authorList>
            <person name="Stajich J.E."/>
            <person name="Carrillo J."/>
            <person name="Kijimoto T."/>
            <person name="Eskalen A."/>
            <person name="O'Donnell K."/>
            <person name="Kasson M."/>
        </authorList>
    </citation>
    <scope>NUCLEOTIDE SEQUENCE [LARGE SCALE GENOMIC DNA]</scope>
    <source>
        <strain evidence="1 2">NRRL62579</strain>
    </source>
</reference>
<protein>
    <submittedName>
        <fullName evidence="1">Uncharacterized protein</fullName>
    </submittedName>
</protein>
<gene>
    <name evidence="1" type="ORF">CEP52_010475</name>
</gene>
<dbReference type="STRING" id="1325735.A0A428T7V3"/>